<proteinExistence type="predicted"/>
<evidence type="ECO:0008006" key="4">
    <source>
        <dbReference type="Google" id="ProtNLM"/>
    </source>
</evidence>
<keyword evidence="2" id="KW-0732">Signal</keyword>
<accession>A0A6J4TZ38</accession>
<gene>
    <name evidence="3" type="ORF">AVDCRST_MAG73-1368</name>
</gene>
<feature type="region of interest" description="Disordered" evidence="1">
    <location>
        <begin position="418"/>
        <end position="440"/>
    </location>
</feature>
<feature type="region of interest" description="Disordered" evidence="1">
    <location>
        <begin position="32"/>
        <end position="53"/>
    </location>
</feature>
<dbReference type="Gene3D" id="2.130.10.10">
    <property type="entry name" value="YVTN repeat-like/Quinoprotein amine dehydrogenase"/>
    <property type="match status" value="1"/>
</dbReference>
<sequence>MTRREPARSRFLAAACALIFLLPAVAAAGRAMPQPPPLERGQPVETDTRALRDGGFETDDAAWRLAGRKGRPFRTDRGAFAGATAARLCGVPGCDQRLSQTFRPPPADGGALLLDFRLRIETAEPPGGACQDAIAVLLAAGDAPPNAVGRTCDEATRLSYVAHQMDVTALAGEAAAAGEPLTLTFAAATDDDEATTAFWLDAVRIVRADRPPGPPNVPVSGGPFSAYSEPHVAVDPEDPARLVGAAKFFHDNARYRFRVGTFASADGGQTWREGGILRGLSGFGRTSDPVVAFGPDGAVFVSVIAVRDAPSDWGVFVYRSGDGGATFGPPVAADVGTTNDKAWLAVDTSDGPHRGTVYVVWQDRCVTFLARSTDGGASFRPRQCLADACAGAQVAVGPDGTVYVVAPIWIGERFSEGGVQATPETDPETESESAPPGTGEGEIRVRFELLVSRDGGATFAAPVVAADVPMMPFVLEGGFRAVTLAQLAIMPETGTLLLAWNDARGGDADVWLTRSTDDGRSFADPARVHAETGGDQFQPVLAAAGGEVVLAWFDRASDPDNRLADLVLARSADDGASFGPPVRASTQRFDPSLAAPTDGSGALFFGDYQGLAIAGGVAIPFWNDPRTGLQRIWSARLPVTDLPAA</sequence>
<dbReference type="Gene3D" id="2.120.10.10">
    <property type="match status" value="1"/>
</dbReference>
<dbReference type="SUPFAM" id="SSF50939">
    <property type="entry name" value="Sialidases"/>
    <property type="match status" value="2"/>
</dbReference>
<dbReference type="CDD" id="cd15482">
    <property type="entry name" value="Sialidase_non-viral"/>
    <property type="match status" value="2"/>
</dbReference>
<organism evidence="3">
    <name type="scientific">uncultured Thermomicrobiales bacterium</name>
    <dbReference type="NCBI Taxonomy" id="1645740"/>
    <lineage>
        <taxon>Bacteria</taxon>
        <taxon>Pseudomonadati</taxon>
        <taxon>Thermomicrobiota</taxon>
        <taxon>Thermomicrobia</taxon>
        <taxon>Thermomicrobiales</taxon>
        <taxon>environmental samples</taxon>
    </lineage>
</organism>
<dbReference type="EMBL" id="CADCWE010000085">
    <property type="protein sequence ID" value="CAA9535675.1"/>
    <property type="molecule type" value="Genomic_DNA"/>
</dbReference>
<name>A0A6J4TZ38_9BACT</name>
<evidence type="ECO:0000256" key="2">
    <source>
        <dbReference type="SAM" id="SignalP"/>
    </source>
</evidence>
<evidence type="ECO:0000256" key="1">
    <source>
        <dbReference type="SAM" id="MobiDB-lite"/>
    </source>
</evidence>
<feature type="signal peptide" evidence="2">
    <location>
        <begin position="1"/>
        <end position="26"/>
    </location>
</feature>
<dbReference type="InterPro" id="IPR015943">
    <property type="entry name" value="WD40/YVTN_repeat-like_dom_sf"/>
</dbReference>
<dbReference type="AlphaFoldDB" id="A0A6J4TZ38"/>
<protein>
    <recommendedName>
        <fullName evidence="4">Exo-alpha-sialidase</fullName>
    </recommendedName>
</protein>
<evidence type="ECO:0000313" key="3">
    <source>
        <dbReference type="EMBL" id="CAA9535675.1"/>
    </source>
</evidence>
<reference evidence="3" key="1">
    <citation type="submission" date="2020-02" db="EMBL/GenBank/DDBJ databases">
        <authorList>
            <person name="Meier V. D."/>
        </authorList>
    </citation>
    <scope>NUCLEOTIDE SEQUENCE</scope>
    <source>
        <strain evidence="3">AVDCRST_MAG73</strain>
    </source>
</reference>
<feature type="chain" id="PRO_5026689953" description="Exo-alpha-sialidase" evidence="2">
    <location>
        <begin position="27"/>
        <end position="645"/>
    </location>
</feature>
<dbReference type="InterPro" id="IPR036278">
    <property type="entry name" value="Sialidase_sf"/>
</dbReference>